<dbReference type="Proteomes" id="UP000215335">
    <property type="component" value="Unassembled WGS sequence"/>
</dbReference>
<dbReference type="PROSITE" id="PS00061">
    <property type="entry name" value="ADH_SHORT"/>
    <property type="match status" value="1"/>
</dbReference>
<dbReference type="AlphaFoldDB" id="A0A232EMU9"/>
<keyword evidence="2" id="KW-0560">Oxidoreductase</keyword>
<keyword evidence="6" id="KW-1185">Reference proteome</keyword>
<dbReference type="InterPro" id="IPR020904">
    <property type="entry name" value="Sc_DH/Rdtase_CS"/>
</dbReference>
<comment type="function">
    <text evidence="3">Putative oxidoreductase.</text>
</comment>
<dbReference type="PRINTS" id="PR00081">
    <property type="entry name" value="GDHRDH"/>
</dbReference>
<evidence type="ECO:0000313" key="6">
    <source>
        <dbReference type="Proteomes" id="UP000215335"/>
    </source>
</evidence>
<dbReference type="Gene3D" id="3.40.50.720">
    <property type="entry name" value="NAD(P)-binding Rossmann-like Domain"/>
    <property type="match status" value="1"/>
</dbReference>
<dbReference type="Pfam" id="PF00106">
    <property type="entry name" value="adh_short"/>
    <property type="match status" value="1"/>
</dbReference>
<dbReference type="PRINTS" id="PR00080">
    <property type="entry name" value="SDRFAMILY"/>
</dbReference>
<evidence type="ECO:0008006" key="7">
    <source>
        <dbReference type="Google" id="ProtNLM"/>
    </source>
</evidence>
<dbReference type="STRING" id="543379.A0A232EMU9"/>
<evidence type="ECO:0000256" key="2">
    <source>
        <dbReference type="ARBA" id="ARBA00023002"/>
    </source>
</evidence>
<proteinExistence type="inferred from homology"/>
<dbReference type="InterPro" id="IPR036291">
    <property type="entry name" value="NAD(P)-bd_dom_sf"/>
</dbReference>
<dbReference type="GO" id="GO:0016491">
    <property type="term" value="F:oxidoreductase activity"/>
    <property type="evidence" value="ECO:0007669"/>
    <property type="project" value="UniProtKB-KW"/>
</dbReference>
<evidence type="ECO:0000256" key="3">
    <source>
        <dbReference type="ARBA" id="ARBA00037096"/>
    </source>
</evidence>
<accession>A0A232EMU9</accession>
<dbReference type="InterPro" id="IPR002347">
    <property type="entry name" value="SDR_fam"/>
</dbReference>
<reference evidence="5 6" key="1">
    <citation type="journal article" date="2017" name="Curr. Biol.">
        <title>The Evolution of Venom by Co-option of Single-Copy Genes.</title>
        <authorList>
            <person name="Martinson E.O."/>
            <person name="Mrinalini"/>
            <person name="Kelkar Y.D."/>
            <person name="Chang C.H."/>
            <person name="Werren J.H."/>
        </authorList>
    </citation>
    <scope>NUCLEOTIDE SEQUENCE [LARGE SCALE GENOMIC DNA]</scope>
    <source>
        <strain evidence="5 6">Alberta</strain>
        <tissue evidence="5">Whole body</tissue>
    </source>
</reference>
<organism evidence="5 6">
    <name type="scientific">Trichomalopsis sarcophagae</name>
    <dbReference type="NCBI Taxonomy" id="543379"/>
    <lineage>
        <taxon>Eukaryota</taxon>
        <taxon>Metazoa</taxon>
        <taxon>Ecdysozoa</taxon>
        <taxon>Arthropoda</taxon>
        <taxon>Hexapoda</taxon>
        <taxon>Insecta</taxon>
        <taxon>Pterygota</taxon>
        <taxon>Neoptera</taxon>
        <taxon>Endopterygota</taxon>
        <taxon>Hymenoptera</taxon>
        <taxon>Apocrita</taxon>
        <taxon>Proctotrupomorpha</taxon>
        <taxon>Chalcidoidea</taxon>
        <taxon>Pteromalidae</taxon>
        <taxon>Pteromalinae</taxon>
        <taxon>Trichomalopsis</taxon>
    </lineage>
</organism>
<name>A0A232EMU9_9HYME</name>
<dbReference type="EMBL" id="NNAY01003277">
    <property type="protein sequence ID" value="OXU19694.1"/>
    <property type="molecule type" value="Genomic_DNA"/>
</dbReference>
<protein>
    <recommendedName>
        <fullName evidence="7">Dehydrogenase/reductase SDR family protein 7-like</fullName>
    </recommendedName>
</protein>
<dbReference type="SUPFAM" id="SSF51735">
    <property type="entry name" value="NAD(P)-binding Rossmann-fold domains"/>
    <property type="match status" value="1"/>
</dbReference>
<evidence type="ECO:0000313" key="5">
    <source>
        <dbReference type="EMBL" id="OXU19694.1"/>
    </source>
</evidence>
<dbReference type="GO" id="GO:0016020">
    <property type="term" value="C:membrane"/>
    <property type="evidence" value="ECO:0007669"/>
    <property type="project" value="TreeGrafter"/>
</dbReference>
<evidence type="ECO:0000256" key="4">
    <source>
        <dbReference type="RuleBase" id="RU000363"/>
    </source>
</evidence>
<dbReference type="PANTHER" id="PTHR44196:SF1">
    <property type="entry name" value="DEHYDROGENASE_REDUCTASE SDR FAMILY MEMBER 7B"/>
    <property type="match status" value="1"/>
</dbReference>
<comment type="similarity">
    <text evidence="1 4">Belongs to the short-chain dehydrogenases/reductases (SDR) family.</text>
</comment>
<gene>
    <name evidence="5" type="ORF">TSAR_011447</name>
</gene>
<comment type="caution">
    <text evidence="5">The sequence shown here is derived from an EMBL/GenBank/DDBJ whole genome shotgun (WGS) entry which is preliminary data.</text>
</comment>
<sequence length="320" mass="36273">MKQNENFIGWQIIWWLFTILGIPITLPWLIYNLHDIIMYKSRKAILRGKIVMITGASSGLGEALAHVFYSCGCRLILISRRKQELQRVKDALLNTHHTVPTQVPVILPLDLTEINSLPVEVAKVLKMYGRIDILINNAGISYRGEVIDTKVDVDIKVMLINYFSQVALTKAVLPCMVKQNFGYIVYTSSIQGKVAIPFRSAYAASKHALQAWCDSARAELSTKNIKMTIVNPGYIHTALSLNALTSNGQQYGIMDETTKNGYSPKYIADKVLKAMLREDKEITIATFNQKIAILLRVLVPSVYFWIMQLRKPKIFLQKLR</sequence>
<dbReference type="PANTHER" id="PTHR44196">
    <property type="entry name" value="DEHYDROGENASE/REDUCTASE SDR FAMILY MEMBER 7B"/>
    <property type="match status" value="1"/>
</dbReference>
<evidence type="ECO:0000256" key="1">
    <source>
        <dbReference type="ARBA" id="ARBA00006484"/>
    </source>
</evidence>
<dbReference type="OrthoDB" id="5307821at2759"/>